<dbReference type="AlphaFoldDB" id="A0AAN5D7Q1"/>
<gene>
    <name evidence="1" type="ORF">PMAYCL1PPCAC_27442</name>
</gene>
<keyword evidence="2" id="KW-1185">Reference proteome</keyword>
<dbReference type="EMBL" id="BTRK01000006">
    <property type="protein sequence ID" value="GMR57247.1"/>
    <property type="molecule type" value="Genomic_DNA"/>
</dbReference>
<comment type="caution">
    <text evidence="1">The sequence shown here is derived from an EMBL/GenBank/DDBJ whole genome shotgun (WGS) entry which is preliminary data.</text>
</comment>
<protein>
    <submittedName>
        <fullName evidence="1">Uncharacterized protein</fullName>
    </submittedName>
</protein>
<reference evidence="2" key="1">
    <citation type="submission" date="2022-10" db="EMBL/GenBank/DDBJ databases">
        <title>Genome assembly of Pristionchus species.</title>
        <authorList>
            <person name="Yoshida K."/>
            <person name="Sommer R.J."/>
        </authorList>
    </citation>
    <scope>NUCLEOTIDE SEQUENCE [LARGE SCALE GENOMIC DNA]</scope>
    <source>
        <strain evidence="2">RS5460</strain>
    </source>
</reference>
<evidence type="ECO:0000313" key="2">
    <source>
        <dbReference type="Proteomes" id="UP001328107"/>
    </source>
</evidence>
<evidence type="ECO:0000313" key="1">
    <source>
        <dbReference type="EMBL" id="GMR57247.1"/>
    </source>
</evidence>
<name>A0AAN5D7Q1_9BILA</name>
<sequence>MKRAENRPAIHTVFLMKNNGIKMKIVLFASNLPFYGFANLDWGRFERSSHSLGPALVVTLEGPQDPIWNQVANLISAPIKEVNRNGILELGTIDDLLGERARSSFVDLSVCAQLMRDSTIEKFKGAGLIVNETTVSSIIIASRTKKFIMAFDSDSELADQAAFIAELNSVVSSSVCISDYIRTLPRIFWQKFLNENLANGSFEYAVIRIAGARAQKFMKAEIDLPVECELVNVEWHKKA</sequence>
<organism evidence="1 2">
    <name type="scientific">Pristionchus mayeri</name>
    <dbReference type="NCBI Taxonomy" id="1317129"/>
    <lineage>
        <taxon>Eukaryota</taxon>
        <taxon>Metazoa</taxon>
        <taxon>Ecdysozoa</taxon>
        <taxon>Nematoda</taxon>
        <taxon>Chromadorea</taxon>
        <taxon>Rhabditida</taxon>
        <taxon>Rhabditina</taxon>
        <taxon>Diplogasteromorpha</taxon>
        <taxon>Diplogasteroidea</taxon>
        <taxon>Neodiplogasteridae</taxon>
        <taxon>Pristionchus</taxon>
    </lineage>
</organism>
<proteinExistence type="predicted"/>
<dbReference type="Proteomes" id="UP001328107">
    <property type="component" value="Unassembled WGS sequence"/>
</dbReference>
<accession>A0AAN5D7Q1</accession>